<dbReference type="PANTHER" id="PTHR22550">
    <property type="entry name" value="SPORE GERMINATION PROTEIN"/>
    <property type="match status" value="1"/>
</dbReference>
<keyword evidence="3" id="KW-1133">Transmembrane helix</keyword>
<dbReference type="eggNOG" id="COG0697">
    <property type="taxonomic scope" value="Bacteria"/>
</dbReference>
<keyword evidence="3" id="KW-0812">Transmembrane</keyword>
<comment type="similarity">
    <text evidence="1">Belongs to the GerABKA family.</text>
</comment>
<feature type="transmembrane region" description="Helical" evidence="3">
    <location>
        <begin position="169"/>
        <end position="191"/>
    </location>
</feature>
<dbReference type="EMBL" id="JPVN01000002">
    <property type="protein sequence ID" value="KGR80293.1"/>
    <property type="molecule type" value="Genomic_DNA"/>
</dbReference>
<reference evidence="4 5" key="1">
    <citation type="submission" date="2014-02" db="EMBL/GenBank/DDBJ databases">
        <title>Draft genome sequence of Lysinibacillus manganicus DSM 26584T.</title>
        <authorList>
            <person name="Zhang F."/>
            <person name="Wang G."/>
            <person name="Zhang L."/>
        </authorList>
    </citation>
    <scope>NUCLEOTIDE SEQUENCE [LARGE SCALE GENOMIC DNA]</scope>
    <source>
        <strain evidence="4 5">DSM 26584</strain>
    </source>
</reference>
<accession>A0A0A3IBX8</accession>
<dbReference type="InterPro" id="IPR004995">
    <property type="entry name" value="Spore_Ger"/>
</dbReference>
<name>A0A0A3IBX8_9BACL</name>
<keyword evidence="5" id="KW-1185">Reference proteome</keyword>
<protein>
    <submittedName>
        <fullName evidence="4">Spore gernimation protein GerLA</fullName>
    </submittedName>
</protein>
<feature type="transmembrane region" description="Helical" evidence="3">
    <location>
        <begin position="292"/>
        <end position="317"/>
    </location>
</feature>
<sequence>MDAAGSENRAIQEPQSESVIRGSRTGFVENINTNISLIRREVKDPNLRFDVHEIGRRSKQKLAVCYVAGIVNQDILDEVNRRLKTIDIDFAPDSGFVEQWIEDSFLSPFPQILDTERPDKLTYNVLQGRIGILVDGSPFALITPITFGDAILSIEDYNQRWIIGSVLRLLRFFAIFIAVFLPAIYVALISYHPGMIPTQLTFSIAATRANVPFPSIVEALLMAITFELLHEAGVRLPKAVGQTVGIVGGIVIGDVAVSAGIVGPATVIVTSLTGIAAFAIPNYSMAVGLRVIRFVLLLAASIFGLYGITLLLIMLLIHIVNLKSMGVPYSAPFAPYFLGDLKNIFIRAPITTLIKRPPYIKPEDIKKINDGGPSSK</sequence>
<dbReference type="GO" id="GO:0009847">
    <property type="term" value="P:spore germination"/>
    <property type="evidence" value="ECO:0007669"/>
    <property type="project" value="InterPro"/>
</dbReference>
<dbReference type="GO" id="GO:0016020">
    <property type="term" value="C:membrane"/>
    <property type="evidence" value="ECO:0007669"/>
    <property type="project" value="InterPro"/>
</dbReference>
<dbReference type="AlphaFoldDB" id="A0A0A3IBX8"/>
<organism evidence="4 5">
    <name type="scientific">Ureibacillus manganicus DSM 26584</name>
    <dbReference type="NCBI Taxonomy" id="1384049"/>
    <lineage>
        <taxon>Bacteria</taxon>
        <taxon>Bacillati</taxon>
        <taxon>Bacillota</taxon>
        <taxon>Bacilli</taxon>
        <taxon>Bacillales</taxon>
        <taxon>Caryophanaceae</taxon>
        <taxon>Ureibacillus</taxon>
    </lineage>
</organism>
<feature type="transmembrane region" description="Helical" evidence="3">
    <location>
        <begin position="211"/>
        <end position="229"/>
    </location>
</feature>
<evidence type="ECO:0000313" key="4">
    <source>
        <dbReference type="EMBL" id="KGR80293.1"/>
    </source>
</evidence>
<evidence type="ECO:0000313" key="5">
    <source>
        <dbReference type="Proteomes" id="UP000030416"/>
    </source>
</evidence>
<dbReference type="Proteomes" id="UP000030416">
    <property type="component" value="Unassembled WGS sequence"/>
</dbReference>
<gene>
    <name evidence="4" type="ORF">CD29_02775</name>
</gene>
<feature type="transmembrane region" description="Helical" evidence="3">
    <location>
        <begin position="250"/>
        <end position="280"/>
    </location>
</feature>
<proteinExistence type="inferred from homology"/>
<keyword evidence="2 3" id="KW-0472">Membrane</keyword>
<evidence type="ECO:0000256" key="3">
    <source>
        <dbReference type="SAM" id="Phobius"/>
    </source>
</evidence>
<dbReference type="Pfam" id="PF03323">
    <property type="entry name" value="GerA"/>
    <property type="match status" value="1"/>
</dbReference>
<comment type="caution">
    <text evidence="4">The sequence shown here is derived from an EMBL/GenBank/DDBJ whole genome shotgun (WGS) entry which is preliminary data.</text>
</comment>
<dbReference type="InterPro" id="IPR050768">
    <property type="entry name" value="UPF0353/GerABKA_families"/>
</dbReference>
<evidence type="ECO:0000256" key="2">
    <source>
        <dbReference type="ARBA" id="ARBA00023136"/>
    </source>
</evidence>
<dbReference type="PANTHER" id="PTHR22550:SF5">
    <property type="entry name" value="LEUCINE ZIPPER PROTEIN 4"/>
    <property type="match status" value="1"/>
</dbReference>
<dbReference type="STRING" id="1384049.CD29_02775"/>
<evidence type="ECO:0000256" key="1">
    <source>
        <dbReference type="ARBA" id="ARBA00005278"/>
    </source>
</evidence>